<proteinExistence type="predicted"/>
<dbReference type="Proteomes" id="UP000632774">
    <property type="component" value="Unassembled WGS sequence"/>
</dbReference>
<keyword evidence="5" id="KW-1185">Reference proteome</keyword>
<feature type="transmembrane region" description="Helical" evidence="2">
    <location>
        <begin position="6"/>
        <end position="24"/>
    </location>
</feature>
<dbReference type="InterPro" id="IPR043726">
    <property type="entry name" value="LiaI-LiaF-like_TM1"/>
</dbReference>
<evidence type="ECO:0000256" key="2">
    <source>
        <dbReference type="SAM" id="Phobius"/>
    </source>
</evidence>
<feature type="transmembrane region" description="Helical" evidence="2">
    <location>
        <begin position="31"/>
        <end position="51"/>
    </location>
</feature>
<evidence type="ECO:0000313" key="4">
    <source>
        <dbReference type="EMBL" id="MBE9667099.1"/>
    </source>
</evidence>
<dbReference type="Pfam" id="PF18917">
    <property type="entry name" value="LiaI-LiaF-like_TM1"/>
    <property type="match status" value="1"/>
</dbReference>
<comment type="caution">
    <text evidence="4">The sequence shown here is derived from an EMBL/GenBank/DDBJ whole genome shotgun (WGS) entry which is preliminary data.</text>
</comment>
<dbReference type="RefSeq" id="WP_194106450.1">
    <property type="nucleotide sequence ID" value="NZ_JADFFM010000001.1"/>
</dbReference>
<organism evidence="4 5">
    <name type="scientific">Mucilaginibacter boryungensis</name>
    <dbReference type="NCBI Taxonomy" id="768480"/>
    <lineage>
        <taxon>Bacteria</taxon>
        <taxon>Pseudomonadati</taxon>
        <taxon>Bacteroidota</taxon>
        <taxon>Sphingobacteriia</taxon>
        <taxon>Sphingobacteriales</taxon>
        <taxon>Sphingobacteriaceae</taxon>
        <taxon>Mucilaginibacter</taxon>
    </lineage>
</organism>
<feature type="domain" description="LiaI-LiaF-like transmembrane region" evidence="3">
    <location>
        <begin position="6"/>
        <end position="50"/>
    </location>
</feature>
<protein>
    <recommendedName>
        <fullName evidence="3">LiaI-LiaF-like transmembrane region domain-containing protein</fullName>
    </recommendedName>
</protein>
<accession>A0ABR9XJ77</accession>
<feature type="transmembrane region" description="Helical" evidence="2">
    <location>
        <begin position="57"/>
        <end position="79"/>
    </location>
</feature>
<evidence type="ECO:0000256" key="1">
    <source>
        <dbReference type="SAM" id="MobiDB-lite"/>
    </source>
</evidence>
<keyword evidence="2" id="KW-0472">Membrane</keyword>
<keyword evidence="2" id="KW-1133">Transmembrane helix</keyword>
<sequence>MRHDKIVPGAILITLGVIFLLRSFGVIHIHWINILHLWPIFLLIAGINLIFAHNRTVWASILKIGVVILGLCILLFGNFNDRYNFWPNRYYYHSDNNDRDDDDDDDSNSRGIVKMEGNSTFNEPFHADARIAKLNINGGGTVYSLSDTTSQLFQANTTEYGGQYEFSHSSIDSVYTLDFNMKKNTRFHWDKNKRNDVVFKLNAAPIWDMDISTGATKLNFDLTKFKIRNFKISGGAASFDVKLGQPLDNTDVNISTGAAEVRISVPKDAACRINSDSGLSSNSFIGFTKTNDGHYETPGFSAAKKKINIDLDGGISDFKVTRY</sequence>
<dbReference type="EMBL" id="JADFFM010000001">
    <property type="protein sequence ID" value="MBE9667099.1"/>
    <property type="molecule type" value="Genomic_DNA"/>
</dbReference>
<evidence type="ECO:0000259" key="3">
    <source>
        <dbReference type="Pfam" id="PF18917"/>
    </source>
</evidence>
<reference evidence="4 5" key="1">
    <citation type="submission" date="2020-10" db="EMBL/GenBank/DDBJ databases">
        <title>Mucilaginibacter mali sp. nov., isolated from rhizosphere soil of apple orchard.</title>
        <authorList>
            <person name="Lee J.-S."/>
            <person name="Kim H.S."/>
            <person name="Kim J.-S."/>
        </authorList>
    </citation>
    <scope>NUCLEOTIDE SEQUENCE [LARGE SCALE GENOMIC DNA]</scope>
    <source>
        <strain evidence="4 5">KCTC 23157</strain>
    </source>
</reference>
<gene>
    <name evidence="4" type="ORF">IRJ18_12065</name>
</gene>
<evidence type="ECO:0000313" key="5">
    <source>
        <dbReference type="Proteomes" id="UP000632774"/>
    </source>
</evidence>
<name>A0ABR9XJ77_9SPHI</name>
<keyword evidence="2" id="KW-0812">Transmembrane</keyword>
<feature type="region of interest" description="Disordered" evidence="1">
    <location>
        <begin position="97"/>
        <end position="116"/>
    </location>
</feature>